<keyword evidence="6" id="KW-0805">Transcription regulation</keyword>
<evidence type="ECO:0000313" key="14">
    <source>
        <dbReference type="EMBL" id="MFD1931060.1"/>
    </source>
</evidence>
<evidence type="ECO:0000256" key="9">
    <source>
        <dbReference type="ARBA" id="ARBA00029829"/>
    </source>
</evidence>
<sequence>MNGGQDVHMLAGAYALDAIDDELERRRFEAHLDGCGDCAQEVRGLAETTARLGQAMAQTPPPELRSRVMAEIGQVRQLPPVVARPGSRHRFARRRVDGRVAKAVAAVGVAAAVALGALAYQARTELDDLRAANRQVEAVLAAPDARRASVKEGQGVEGTVVLSRSTGRMVFIASGLEPLPGDKTYQLWQLSPGQAHPAGLLRPDDSGYTAPTLAVPVSGATSVGLTVEPAGGSAAPTTTPLLVMDIPAA</sequence>
<keyword evidence="7 11" id="KW-0472">Membrane</keyword>
<dbReference type="Proteomes" id="UP001597368">
    <property type="component" value="Unassembled WGS sequence"/>
</dbReference>
<evidence type="ECO:0000256" key="3">
    <source>
        <dbReference type="ARBA" id="ARBA00022475"/>
    </source>
</evidence>
<keyword evidence="4 11" id="KW-0812">Transmembrane</keyword>
<evidence type="ECO:0000256" key="4">
    <source>
        <dbReference type="ARBA" id="ARBA00022692"/>
    </source>
</evidence>
<dbReference type="InterPro" id="IPR041916">
    <property type="entry name" value="Anti_sigma_zinc_sf"/>
</dbReference>
<comment type="subcellular location">
    <subcellularLocation>
        <location evidence="2">Cell membrane</location>
    </subcellularLocation>
    <subcellularLocation>
        <location evidence="1">Membrane</location>
        <topology evidence="1">Single-pass membrane protein</topology>
    </subcellularLocation>
</comment>
<feature type="domain" description="Anti-sigma K factor RskA C-terminal" evidence="12">
    <location>
        <begin position="107"/>
        <end position="240"/>
    </location>
</feature>
<keyword evidence="15" id="KW-1185">Reference proteome</keyword>
<dbReference type="EMBL" id="JBHUFV010000007">
    <property type="protein sequence ID" value="MFD1931060.1"/>
    <property type="molecule type" value="Genomic_DNA"/>
</dbReference>
<evidence type="ECO:0000256" key="1">
    <source>
        <dbReference type="ARBA" id="ARBA00004167"/>
    </source>
</evidence>
<dbReference type="Pfam" id="PF22618">
    <property type="entry name" value="RskA_N"/>
    <property type="match status" value="1"/>
</dbReference>
<comment type="caution">
    <text evidence="14">The sequence shown here is derived from an EMBL/GenBank/DDBJ whole genome shotgun (WGS) entry which is preliminary data.</text>
</comment>
<dbReference type="InterPro" id="IPR051474">
    <property type="entry name" value="Anti-sigma-K/W_factor"/>
</dbReference>
<keyword evidence="8" id="KW-0804">Transcription</keyword>
<dbReference type="PANTHER" id="PTHR37461:SF1">
    <property type="entry name" value="ANTI-SIGMA-K FACTOR RSKA"/>
    <property type="match status" value="1"/>
</dbReference>
<evidence type="ECO:0000259" key="13">
    <source>
        <dbReference type="Pfam" id="PF22618"/>
    </source>
</evidence>
<organism evidence="14 15">
    <name type="scientific">Nonomuraea mangrovi</name>
    <dbReference type="NCBI Taxonomy" id="2316207"/>
    <lineage>
        <taxon>Bacteria</taxon>
        <taxon>Bacillati</taxon>
        <taxon>Actinomycetota</taxon>
        <taxon>Actinomycetes</taxon>
        <taxon>Streptosporangiales</taxon>
        <taxon>Streptosporangiaceae</taxon>
        <taxon>Nonomuraea</taxon>
    </lineage>
</organism>
<evidence type="ECO:0000256" key="10">
    <source>
        <dbReference type="ARBA" id="ARBA00030803"/>
    </source>
</evidence>
<feature type="domain" description="Anti-sigma-K factor RskA N-terminal" evidence="13">
    <location>
        <begin position="9"/>
        <end position="50"/>
    </location>
</feature>
<evidence type="ECO:0000256" key="2">
    <source>
        <dbReference type="ARBA" id="ARBA00004236"/>
    </source>
</evidence>
<reference evidence="15" key="1">
    <citation type="journal article" date="2019" name="Int. J. Syst. Evol. Microbiol.">
        <title>The Global Catalogue of Microorganisms (GCM) 10K type strain sequencing project: providing services to taxonomists for standard genome sequencing and annotation.</title>
        <authorList>
            <consortium name="The Broad Institute Genomics Platform"/>
            <consortium name="The Broad Institute Genome Sequencing Center for Infectious Disease"/>
            <person name="Wu L."/>
            <person name="Ma J."/>
        </authorList>
    </citation>
    <scope>NUCLEOTIDE SEQUENCE [LARGE SCALE GENOMIC DNA]</scope>
    <source>
        <strain evidence="15">ICMP 6774ER</strain>
    </source>
</reference>
<evidence type="ECO:0000259" key="12">
    <source>
        <dbReference type="Pfam" id="PF10099"/>
    </source>
</evidence>
<gene>
    <name evidence="14" type="ORF">ACFSKW_06160</name>
</gene>
<feature type="transmembrane region" description="Helical" evidence="11">
    <location>
        <begin position="100"/>
        <end position="120"/>
    </location>
</feature>
<keyword evidence="3" id="KW-1003">Cell membrane</keyword>
<keyword evidence="5 11" id="KW-1133">Transmembrane helix</keyword>
<evidence type="ECO:0000313" key="15">
    <source>
        <dbReference type="Proteomes" id="UP001597368"/>
    </source>
</evidence>
<accession>A0ABW4SQF0</accession>
<dbReference type="InterPro" id="IPR018764">
    <property type="entry name" value="RskA_C"/>
</dbReference>
<dbReference type="InterPro" id="IPR053877">
    <property type="entry name" value="RskA_N"/>
</dbReference>
<dbReference type="Pfam" id="PF10099">
    <property type="entry name" value="RskA_C"/>
    <property type="match status" value="1"/>
</dbReference>
<evidence type="ECO:0000256" key="5">
    <source>
        <dbReference type="ARBA" id="ARBA00022989"/>
    </source>
</evidence>
<evidence type="ECO:0000256" key="6">
    <source>
        <dbReference type="ARBA" id="ARBA00023015"/>
    </source>
</evidence>
<dbReference type="PANTHER" id="PTHR37461">
    <property type="entry name" value="ANTI-SIGMA-K FACTOR RSKA"/>
    <property type="match status" value="1"/>
</dbReference>
<dbReference type="Gene3D" id="1.10.10.1320">
    <property type="entry name" value="Anti-sigma factor, zinc-finger domain"/>
    <property type="match status" value="1"/>
</dbReference>
<evidence type="ECO:0000256" key="7">
    <source>
        <dbReference type="ARBA" id="ARBA00023136"/>
    </source>
</evidence>
<evidence type="ECO:0000256" key="11">
    <source>
        <dbReference type="SAM" id="Phobius"/>
    </source>
</evidence>
<dbReference type="RefSeq" id="WP_379570058.1">
    <property type="nucleotide sequence ID" value="NZ_JBHUFV010000007.1"/>
</dbReference>
<evidence type="ECO:0000256" key="8">
    <source>
        <dbReference type="ARBA" id="ARBA00023163"/>
    </source>
</evidence>
<proteinExistence type="predicted"/>
<name>A0ABW4SQF0_9ACTN</name>
<protein>
    <recommendedName>
        <fullName evidence="10">Regulator of SigK</fullName>
    </recommendedName>
    <alternativeName>
        <fullName evidence="9">Sigma-K anti-sigma factor RskA</fullName>
    </alternativeName>
</protein>